<dbReference type="EMBL" id="RBNO01000026">
    <property type="protein sequence ID" value="RML28249.1"/>
    <property type="molecule type" value="Genomic_DNA"/>
</dbReference>
<organism evidence="1 2">
    <name type="scientific">Pseudomonas syringae pv. lapsa</name>
    <dbReference type="NCBI Taxonomy" id="199201"/>
    <lineage>
        <taxon>Bacteria</taxon>
        <taxon>Pseudomonadati</taxon>
        <taxon>Pseudomonadota</taxon>
        <taxon>Gammaproteobacteria</taxon>
        <taxon>Pseudomonadales</taxon>
        <taxon>Pseudomonadaceae</taxon>
        <taxon>Pseudomonas</taxon>
        <taxon>Pseudomonas syringae</taxon>
    </lineage>
</organism>
<dbReference type="Proteomes" id="UP000267978">
    <property type="component" value="Unassembled WGS sequence"/>
</dbReference>
<accession>A0AB74AB04</accession>
<evidence type="ECO:0000313" key="1">
    <source>
        <dbReference type="EMBL" id="RML28249.1"/>
    </source>
</evidence>
<comment type="caution">
    <text evidence="1">The sequence shown here is derived from an EMBL/GenBank/DDBJ whole genome shotgun (WGS) entry which is preliminary data.</text>
</comment>
<gene>
    <name evidence="1" type="ORF">ALQ98_04111</name>
</gene>
<reference evidence="1 2" key="1">
    <citation type="submission" date="2018-08" db="EMBL/GenBank/DDBJ databases">
        <title>Recombination of ecologically and evolutionarily significant loci maintains genetic cohesion in the Pseudomonas syringae species complex.</title>
        <authorList>
            <person name="Dillon M."/>
            <person name="Thakur S."/>
            <person name="Almeida R.N.D."/>
            <person name="Weir B.S."/>
            <person name="Guttman D.S."/>
        </authorList>
    </citation>
    <scope>NUCLEOTIDE SEQUENCE [LARGE SCALE GENOMIC DNA]</scope>
    <source>
        <strain evidence="1 2">ICMP 3946</strain>
    </source>
</reference>
<protein>
    <submittedName>
        <fullName evidence="1">Uncharacterized protein</fullName>
    </submittedName>
</protein>
<proteinExistence type="predicted"/>
<dbReference type="AlphaFoldDB" id="A0AB74AB04"/>
<evidence type="ECO:0000313" key="2">
    <source>
        <dbReference type="Proteomes" id="UP000267978"/>
    </source>
</evidence>
<name>A0AB74AB04_PSESX</name>
<sequence length="36" mass="3412">MTSIRVLNTQEQSAVSAKTTFTASGGGGGGGVAAKA</sequence>